<evidence type="ECO:0000256" key="1">
    <source>
        <dbReference type="SAM" id="Phobius"/>
    </source>
</evidence>
<keyword evidence="1" id="KW-0812">Transmembrane</keyword>
<organism evidence="2 3">
    <name type="scientific">Trametes cubensis</name>
    <dbReference type="NCBI Taxonomy" id="1111947"/>
    <lineage>
        <taxon>Eukaryota</taxon>
        <taxon>Fungi</taxon>
        <taxon>Dikarya</taxon>
        <taxon>Basidiomycota</taxon>
        <taxon>Agaricomycotina</taxon>
        <taxon>Agaricomycetes</taxon>
        <taxon>Polyporales</taxon>
        <taxon>Polyporaceae</taxon>
        <taxon>Trametes</taxon>
    </lineage>
</organism>
<protein>
    <submittedName>
        <fullName evidence="2">Uncharacterized protein</fullName>
    </submittedName>
</protein>
<name>A0AAD7TE55_9APHY</name>
<accession>A0AAD7TE55</accession>
<keyword evidence="1" id="KW-1133">Transmembrane helix</keyword>
<reference evidence="2" key="1">
    <citation type="submission" date="2022-11" db="EMBL/GenBank/DDBJ databases">
        <title>Genome Sequence of Cubamyces cubensis.</title>
        <authorList>
            <person name="Buettner E."/>
        </authorList>
    </citation>
    <scope>NUCLEOTIDE SEQUENCE</scope>
    <source>
        <strain evidence="2">MPL-01</strain>
    </source>
</reference>
<comment type="caution">
    <text evidence="2">The sequence shown here is derived from an EMBL/GenBank/DDBJ whole genome shotgun (WGS) entry which is preliminary data.</text>
</comment>
<keyword evidence="1" id="KW-0472">Membrane</keyword>
<dbReference type="EMBL" id="JAPEVG010001184">
    <property type="protein sequence ID" value="KAJ8453735.1"/>
    <property type="molecule type" value="Genomic_DNA"/>
</dbReference>
<evidence type="ECO:0000313" key="3">
    <source>
        <dbReference type="Proteomes" id="UP001215151"/>
    </source>
</evidence>
<feature type="transmembrane region" description="Helical" evidence="1">
    <location>
        <begin position="1053"/>
        <end position="1075"/>
    </location>
</feature>
<gene>
    <name evidence="2" type="ORF">ONZ51_g13431</name>
</gene>
<dbReference type="Proteomes" id="UP001215151">
    <property type="component" value="Unassembled WGS sequence"/>
</dbReference>
<sequence>MPFLPRSRNRFEFRNVQFLAFCKAFKDNWDPYFSNAPDSYRFPELLDSLPIAVTLKYGQNAQCALTGVEADAAAANWAKEYNYSHIWRMCVGLATHYSAFRAREWEEISVFDIYDDHPAVYLSPDAPNRQPIDLHELPLIDEHGAEVPIFSEDGIRIPRRRAAGLTNTTRLSIMQNLAKVSSLFVTRDPDAHPTAVDDEFDDAFDDAPNVNDADYELNLENARARERRDVRDTKYTLYPHFFSKTIGQWQSTGVIHAMLPHIRNLSSSLTRPDAAGHAIVALGSQCYNTSAHAMRDRSRFHVVQQGMLTGAAGGSWSTTEKGKATGKTLWNKISWALPHEHVTAQLERDTGMYNSLRFENNLLIDFNHVRDDVRDGYRFYQEFILPYAQLCTRPQIVKALRETSVLFPYGVFPEIYSWAAYPVTSLLTATWTRYVNPFFGPVPHTRRQVHPNDHKPKPHYIEFLACLERLLNFGYTGNAQVLPTRLMREIWAGRGIVDQGFPFLWPGLTWNADRTYPLAISLQRWPVHPATERPLTASKCAQVITYGLPHYLAYETVFYMQSRLARLDRANAMRARRGEKPVWEDASPMGKKLRLLAQIALRSFKEDTVSLVAEQVSDEIQPILRAGDSEEYVDARRRSQALKSWARQEFPLDSTDEGATYILLSNIVCANSAHAARGLPKSSRGQWSRADFVNHLMTVATSTSRATIRPPVWNKGQFWPVLRAAVEEGRNVVRRDLSTPDLDHEPSDDEALAAIKEAFVFIANEERIGLVPDAVRLENGRMSTEPSIRAWTNMGPLPRHSQTVQATLLTSRQRDERQLAEVARAMAEENPGTVWTTVTTTIGSYHKFLEQSELPSSWSYSSALSESASTPDMVVANYSWAKEQFETNIGDWRCDLALHLAFLISKVIPYVSWPQQGEAFKMGMKEVNLANHQAGIAFVRTLQWEEKHNGGVHAESIYFTQAAIVFLCWMHSDSPLRRQLQTSKSIGTAWTNKHGNKCLSPVNLIRMGIAYPKSDGIIGRPTYGSGFAILDDLELHDWGKQVRHLLRKNPYSLVNMIFGAADHFFFFFFFIFFVCSATSPPRRRRGRGPLRLGA</sequence>
<evidence type="ECO:0000313" key="2">
    <source>
        <dbReference type="EMBL" id="KAJ8453735.1"/>
    </source>
</evidence>
<keyword evidence="3" id="KW-1185">Reference proteome</keyword>
<dbReference type="AlphaFoldDB" id="A0AAD7TE55"/>
<proteinExistence type="predicted"/>